<evidence type="ECO:0000313" key="2">
    <source>
        <dbReference type="Proteomes" id="UP000237640"/>
    </source>
</evidence>
<keyword evidence="2" id="KW-1185">Reference proteome</keyword>
<dbReference type="OrthoDB" id="7554093at2"/>
<dbReference type="Proteomes" id="UP000237640">
    <property type="component" value="Unassembled WGS sequence"/>
</dbReference>
<protein>
    <submittedName>
        <fullName evidence="1">Uncharacterized protein</fullName>
    </submittedName>
</protein>
<dbReference type="AlphaFoldDB" id="A0A2T0MIJ1"/>
<gene>
    <name evidence="1" type="ORF">CLV81_1383</name>
</gene>
<evidence type="ECO:0000313" key="1">
    <source>
        <dbReference type="EMBL" id="PRX57379.1"/>
    </source>
</evidence>
<accession>A0A2T0MIJ1</accession>
<reference evidence="1 2" key="1">
    <citation type="submission" date="2018-03" db="EMBL/GenBank/DDBJ databases">
        <title>Genomic Encyclopedia of Archaeal and Bacterial Type Strains, Phase II (KMG-II): from individual species to whole genera.</title>
        <authorList>
            <person name="Goeker M."/>
        </authorList>
    </citation>
    <scope>NUCLEOTIDE SEQUENCE [LARGE SCALE GENOMIC DNA]</scope>
    <source>
        <strain evidence="1 2">DSM 25027</strain>
    </source>
</reference>
<dbReference type="EMBL" id="PVYX01000001">
    <property type="protein sequence ID" value="PRX57379.1"/>
    <property type="molecule type" value="Genomic_DNA"/>
</dbReference>
<name>A0A2T0MIJ1_9FLAO</name>
<proteinExistence type="predicted"/>
<dbReference type="RefSeq" id="WP_106144278.1">
    <property type="nucleotide sequence ID" value="NZ_PVYX01000001.1"/>
</dbReference>
<organism evidence="1 2">
    <name type="scientific">Flagellimonas meridianipacifica</name>
    <dbReference type="NCBI Taxonomy" id="1080225"/>
    <lineage>
        <taxon>Bacteria</taxon>
        <taxon>Pseudomonadati</taxon>
        <taxon>Bacteroidota</taxon>
        <taxon>Flavobacteriia</taxon>
        <taxon>Flavobacteriales</taxon>
        <taxon>Flavobacteriaceae</taxon>
        <taxon>Flagellimonas</taxon>
    </lineage>
</organism>
<sequence length="159" mass="18312">MRLSTSNSYIKSILAVFIIIQIGCSQKRNDEWQLIFETDKNGKISHGSKDNLIELVRKGYPVRIGWESMGKTSVEHTIDVRFLTVANETEVFAMLEPFWAQRPNLKSDTLSIVPMANETHWILSTNGLRSSMMVNKVNDTVINYEPKLFGYPIKWFVKK</sequence>
<comment type="caution">
    <text evidence="1">The sequence shown here is derived from an EMBL/GenBank/DDBJ whole genome shotgun (WGS) entry which is preliminary data.</text>
</comment>